<name>A0A3A8FAD3_9GAMM</name>
<dbReference type="AlphaFoldDB" id="A0A3A8FAD3"/>
<protein>
    <submittedName>
        <fullName evidence="2">GNAT family N-acetyltransferase</fullName>
    </submittedName>
</protein>
<reference evidence="2 3" key="1">
    <citation type="submission" date="2018-09" db="EMBL/GenBank/DDBJ databases">
        <title>The draft genome of Acinetobacter spp. strains.</title>
        <authorList>
            <person name="Qin J."/>
            <person name="Feng Y."/>
            <person name="Zong Z."/>
        </authorList>
    </citation>
    <scope>NUCLEOTIDE SEQUENCE [LARGE SCALE GENOMIC DNA]</scope>
    <source>
        <strain evidence="2 3">WCHAc060115</strain>
    </source>
</reference>
<dbReference type="Pfam" id="PF00583">
    <property type="entry name" value="Acetyltransf_1"/>
    <property type="match status" value="1"/>
</dbReference>
<evidence type="ECO:0000259" key="1">
    <source>
        <dbReference type="PROSITE" id="PS51186"/>
    </source>
</evidence>
<dbReference type="SUPFAM" id="SSF55729">
    <property type="entry name" value="Acyl-CoA N-acyltransferases (Nat)"/>
    <property type="match status" value="1"/>
</dbReference>
<accession>A0A3A8FAD3</accession>
<sequence length="263" mass="30062">MQVLVTHNEYQLISQWLDSRFYHCIGITAFLEQTKAVDAEWRLLRLYDPNRSDELLGVAVVLAKGTCFWLPETSCFAELLCSTIMNFQPRRIVTTSVGRDVLRSVVVPRVHMLREYDQWIMLCTRRFPQANGRMANLSDITRLVEYQHQYNEERSVEEASDWGVLIAQQKVAVYEVEGQIVSIVRMGIETDRLVSIGGVYTFPAYRRQGFAESVVAFAVERIVSTGRIAHLIVDIDNQAAVALYLQMGFECVGESYVGYPAYE</sequence>
<keyword evidence="2" id="KW-0808">Transferase</keyword>
<feature type="domain" description="N-acetyltransferase" evidence="1">
    <location>
        <begin position="130"/>
        <end position="263"/>
    </location>
</feature>
<dbReference type="GO" id="GO:0016747">
    <property type="term" value="F:acyltransferase activity, transferring groups other than amino-acyl groups"/>
    <property type="evidence" value="ECO:0007669"/>
    <property type="project" value="InterPro"/>
</dbReference>
<dbReference type="Gene3D" id="3.40.630.30">
    <property type="match status" value="1"/>
</dbReference>
<evidence type="ECO:0000313" key="2">
    <source>
        <dbReference type="EMBL" id="RKG39970.1"/>
    </source>
</evidence>
<keyword evidence="3" id="KW-1185">Reference proteome</keyword>
<organism evidence="2 3">
    <name type="scientific">Acinetobacter rongchengensis</name>
    <dbReference type="NCBI Taxonomy" id="2419601"/>
    <lineage>
        <taxon>Bacteria</taxon>
        <taxon>Pseudomonadati</taxon>
        <taxon>Pseudomonadota</taxon>
        <taxon>Gammaproteobacteria</taxon>
        <taxon>Moraxellales</taxon>
        <taxon>Moraxellaceae</taxon>
        <taxon>Acinetobacter</taxon>
    </lineage>
</organism>
<comment type="caution">
    <text evidence="2">The sequence shown here is derived from an EMBL/GenBank/DDBJ whole genome shotgun (WGS) entry which is preliminary data.</text>
</comment>
<gene>
    <name evidence="2" type="ORF">D7V20_02540</name>
</gene>
<dbReference type="InterPro" id="IPR016181">
    <property type="entry name" value="Acyl_CoA_acyltransferase"/>
</dbReference>
<dbReference type="PROSITE" id="PS51186">
    <property type="entry name" value="GNAT"/>
    <property type="match status" value="1"/>
</dbReference>
<dbReference type="CDD" id="cd04301">
    <property type="entry name" value="NAT_SF"/>
    <property type="match status" value="1"/>
</dbReference>
<dbReference type="InterPro" id="IPR000182">
    <property type="entry name" value="GNAT_dom"/>
</dbReference>
<proteinExistence type="predicted"/>
<dbReference type="Proteomes" id="UP000280405">
    <property type="component" value="Unassembled WGS sequence"/>
</dbReference>
<evidence type="ECO:0000313" key="3">
    <source>
        <dbReference type="Proteomes" id="UP000280405"/>
    </source>
</evidence>
<dbReference type="EMBL" id="RAXT01000003">
    <property type="protein sequence ID" value="RKG39970.1"/>
    <property type="molecule type" value="Genomic_DNA"/>
</dbReference>
<dbReference type="OrthoDB" id="9796919at2"/>